<dbReference type="Gene3D" id="2.160.20.10">
    <property type="entry name" value="Single-stranded right-handed beta-helix, Pectin lyase-like"/>
    <property type="match status" value="1"/>
</dbReference>
<name>A0A9X4QNQ0_9BACL</name>
<evidence type="ECO:0000313" key="2">
    <source>
        <dbReference type="Proteomes" id="UP001153387"/>
    </source>
</evidence>
<dbReference type="Gene3D" id="2.60.40.10">
    <property type="entry name" value="Immunoglobulins"/>
    <property type="match status" value="1"/>
</dbReference>
<dbReference type="SUPFAM" id="SSF51126">
    <property type="entry name" value="Pectin lyase-like"/>
    <property type="match status" value="1"/>
</dbReference>
<comment type="caution">
    <text evidence="1">The sequence shown here is derived from an EMBL/GenBank/DDBJ whole genome shotgun (WGS) entry which is preliminary data.</text>
</comment>
<dbReference type="InterPro" id="IPR059226">
    <property type="entry name" value="Choice_anch_Q_dom"/>
</dbReference>
<dbReference type="Proteomes" id="UP001153387">
    <property type="component" value="Unassembled WGS sequence"/>
</dbReference>
<dbReference type="InterPro" id="IPR006626">
    <property type="entry name" value="PbH1"/>
</dbReference>
<accession>A0A9X4QNQ0</accession>
<organism evidence="1 2">
    <name type="scientific">Cohnella ginsengisoli</name>
    <dbReference type="NCBI Taxonomy" id="425004"/>
    <lineage>
        <taxon>Bacteria</taxon>
        <taxon>Bacillati</taxon>
        <taxon>Bacillota</taxon>
        <taxon>Bacilli</taxon>
        <taxon>Bacillales</taxon>
        <taxon>Paenibacillaceae</taxon>
        <taxon>Cohnella</taxon>
    </lineage>
</organism>
<dbReference type="AlphaFoldDB" id="A0A9X4QNQ0"/>
<dbReference type="RefSeq" id="WP_277566428.1">
    <property type="nucleotide sequence ID" value="NZ_JAPDHZ010000003.1"/>
</dbReference>
<proteinExistence type="predicted"/>
<dbReference type="NCBIfam" id="NF041518">
    <property type="entry name" value="choice_anch_Q"/>
    <property type="match status" value="1"/>
</dbReference>
<sequence length="573" mass="61565">MYADHVQVVDNRFKDYVGYAVIAEYKAGQLPQDTYIGHNYANKTASAFQVGSNSIVEYNEVEQISVHNTDEPQGDFLRVFGSDIVVRHNYLHGTRLADLYRPSTPSDPAHADVVQSWDDSNIDVKRVLIENNVFLGFYHQGLMLENDKNGVNGIYRISDWTIRNNVFGGVASSGAFLGKTNGGIPNMVFENNTFTGAKTNGQQAFFGINAVGTGGSATLRNNIFVGFGTSTYGASEGSTIDADYNLIYNGSVPVVTGPNDIIGLDPKFIAFDPLRTEANLVLNDWHLGADSPAINNGTTRSFGADLDGNVRPTGPGFDIGAYEFTGTVGNIPPVAALIGVTDGQVETVNDTLSVQVNAKDSDGIQKVELYRDGQLIDTKTAQPFEFDYTVLSGVQRLKAVAYDTTGLSSPTREALLVGSSGSYVLAKRDWQNVGFTSVTGQAVVEYNVIPTSDSINGVIGLSGSPASAYSALAAIVRLNPTGQFDAYTTGGYASESTLNYAKGTSYKVRLEIDVPAKKYRVLITPQGGQTQVIGESFSFRAQATALSNLAVFAETGNMLVTDFQVLPYSRQEV</sequence>
<dbReference type="Pfam" id="PF17957">
    <property type="entry name" value="Big_7"/>
    <property type="match status" value="1"/>
</dbReference>
<gene>
    <name evidence="1" type="ORF">OMP38_18530</name>
</gene>
<keyword evidence="2" id="KW-1185">Reference proteome</keyword>
<evidence type="ECO:0000313" key="1">
    <source>
        <dbReference type="EMBL" id="MDG0792652.1"/>
    </source>
</evidence>
<dbReference type="InterPro" id="IPR013783">
    <property type="entry name" value="Ig-like_fold"/>
</dbReference>
<dbReference type="InterPro" id="IPR012334">
    <property type="entry name" value="Pectin_lyas_fold"/>
</dbReference>
<dbReference type="InterPro" id="IPR011050">
    <property type="entry name" value="Pectin_lyase_fold/virulence"/>
</dbReference>
<dbReference type="SMART" id="SM00710">
    <property type="entry name" value="PbH1"/>
    <property type="match status" value="6"/>
</dbReference>
<dbReference type="EMBL" id="JAPDHZ010000003">
    <property type="protein sequence ID" value="MDG0792652.1"/>
    <property type="molecule type" value="Genomic_DNA"/>
</dbReference>
<reference evidence="1 2" key="1">
    <citation type="submission" date="2022-10" db="EMBL/GenBank/DDBJ databases">
        <title>Comparative genomic analysis of Cohnella hashimotonis sp. nov., isolated from the International Space Station.</title>
        <authorList>
            <person name="Simpson A."/>
            <person name="Venkateswaran K."/>
        </authorList>
    </citation>
    <scope>NUCLEOTIDE SEQUENCE [LARGE SCALE GENOMIC DNA]</scope>
    <source>
        <strain evidence="1 2">DSM 18997</strain>
    </source>
</reference>
<protein>
    <submittedName>
        <fullName evidence="1">Ig-like domain-containing protein</fullName>
    </submittedName>
</protein>